<evidence type="ECO:0000313" key="1">
    <source>
        <dbReference type="EMBL" id="KAI5083061.1"/>
    </source>
</evidence>
<accession>A0A9D4VCB0</accession>
<protein>
    <submittedName>
        <fullName evidence="1">Uncharacterized protein</fullName>
    </submittedName>
</protein>
<reference evidence="1" key="1">
    <citation type="submission" date="2021-01" db="EMBL/GenBank/DDBJ databases">
        <title>Adiantum capillus-veneris genome.</title>
        <authorList>
            <person name="Fang Y."/>
            <person name="Liao Q."/>
        </authorList>
    </citation>
    <scope>NUCLEOTIDE SEQUENCE</scope>
    <source>
        <strain evidence="1">H3</strain>
        <tissue evidence="1">Leaf</tissue>
    </source>
</reference>
<gene>
    <name evidence="1" type="ORF">GOP47_0002804</name>
</gene>
<dbReference type="AlphaFoldDB" id="A0A9D4VCB0"/>
<organism evidence="1 2">
    <name type="scientific">Adiantum capillus-veneris</name>
    <name type="common">Maidenhair fern</name>
    <dbReference type="NCBI Taxonomy" id="13818"/>
    <lineage>
        <taxon>Eukaryota</taxon>
        <taxon>Viridiplantae</taxon>
        <taxon>Streptophyta</taxon>
        <taxon>Embryophyta</taxon>
        <taxon>Tracheophyta</taxon>
        <taxon>Polypodiopsida</taxon>
        <taxon>Polypodiidae</taxon>
        <taxon>Polypodiales</taxon>
        <taxon>Pteridineae</taxon>
        <taxon>Pteridaceae</taxon>
        <taxon>Vittarioideae</taxon>
        <taxon>Adiantum</taxon>
    </lineage>
</organism>
<keyword evidence="2" id="KW-1185">Reference proteome</keyword>
<comment type="caution">
    <text evidence="1">The sequence shown here is derived from an EMBL/GenBank/DDBJ whole genome shotgun (WGS) entry which is preliminary data.</text>
</comment>
<proteinExistence type="predicted"/>
<name>A0A9D4VCB0_ADICA</name>
<evidence type="ECO:0000313" key="2">
    <source>
        <dbReference type="Proteomes" id="UP000886520"/>
    </source>
</evidence>
<dbReference type="EMBL" id="JABFUD020000002">
    <property type="protein sequence ID" value="KAI5083061.1"/>
    <property type="molecule type" value="Genomic_DNA"/>
</dbReference>
<dbReference type="Proteomes" id="UP000886520">
    <property type="component" value="Chromosome 3"/>
</dbReference>
<sequence length="99" mass="11247">MKIFLISESLNEESVTSLWEEDKVNNIFFGFFEWGWWMTSTTPLRPKFSTVTLQPATPTARALESVLSCSMLRLGGLELVARAVAKDTRGFKLYPNPDE</sequence>